<keyword evidence="3" id="KW-0732">Signal</keyword>
<keyword evidence="2" id="KW-0812">Transmembrane</keyword>
<dbReference type="Proteomes" id="UP000075714">
    <property type="component" value="Unassembled WGS sequence"/>
</dbReference>
<feature type="compositionally biased region" description="Acidic residues" evidence="1">
    <location>
        <begin position="637"/>
        <end position="657"/>
    </location>
</feature>
<feature type="region of interest" description="Disordered" evidence="1">
    <location>
        <begin position="257"/>
        <end position="316"/>
    </location>
</feature>
<proteinExistence type="predicted"/>
<feature type="transmembrane region" description="Helical" evidence="2">
    <location>
        <begin position="323"/>
        <end position="349"/>
    </location>
</feature>
<organism evidence="4 5">
    <name type="scientific">Gonium pectorale</name>
    <name type="common">Green alga</name>
    <dbReference type="NCBI Taxonomy" id="33097"/>
    <lineage>
        <taxon>Eukaryota</taxon>
        <taxon>Viridiplantae</taxon>
        <taxon>Chlorophyta</taxon>
        <taxon>core chlorophytes</taxon>
        <taxon>Chlorophyceae</taxon>
        <taxon>CS clade</taxon>
        <taxon>Chlamydomonadales</taxon>
        <taxon>Volvocaceae</taxon>
        <taxon>Gonium</taxon>
    </lineage>
</organism>
<keyword evidence="2" id="KW-0472">Membrane</keyword>
<feature type="compositionally biased region" description="Gly residues" evidence="1">
    <location>
        <begin position="303"/>
        <end position="316"/>
    </location>
</feature>
<name>A0A150GQ82_GONPE</name>
<protein>
    <submittedName>
        <fullName evidence="4">Uncharacterized protein</fullName>
    </submittedName>
</protein>
<dbReference type="AlphaFoldDB" id="A0A150GQ82"/>
<keyword evidence="2" id="KW-1133">Transmembrane helix</keyword>
<feature type="compositionally biased region" description="Pro residues" evidence="1">
    <location>
        <begin position="257"/>
        <end position="288"/>
    </location>
</feature>
<gene>
    <name evidence="4" type="ORF">GPECTOR_11g336</name>
</gene>
<evidence type="ECO:0000313" key="4">
    <source>
        <dbReference type="EMBL" id="KXZ51902.1"/>
    </source>
</evidence>
<feature type="region of interest" description="Disordered" evidence="1">
    <location>
        <begin position="632"/>
        <end position="684"/>
    </location>
</feature>
<feature type="chain" id="PRO_5007562240" evidence="3">
    <location>
        <begin position="42"/>
        <end position="684"/>
    </location>
</feature>
<reference evidence="5" key="1">
    <citation type="journal article" date="2016" name="Nat. Commun.">
        <title>The Gonium pectorale genome demonstrates co-option of cell cycle regulation during the evolution of multicellularity.</title>
        <authorList>
            <person name="Hanschen E.R."/>
            <person name="Marriage T.N."/>
            <person name="Ferris P.J."/>
            <person name="Hamaji T."/>
            <person name="Toyoda A."/>
            <person name="Fujiyama A."/>
            <person name="Neme R."/>
            <person name="Noguchi H."/>
            <person name="Minakuchi Y."/>
            <person name="Suzuki M."/>
            <person name="Kawai-Toyooka H."/>
            <person name="Smith D.R."/>
            <person name="Sparks H."/>
            <person name="Anderson J."/>
            <person name="Bakaric R."/>
            <person name="Luria V."/>
            <person name="Karger A."/>
            <person name="Kirschner M.W."/>
            <person name="Durand P.M."/>
            <person name="Michod R.E."/>
            <person name="Nozaki H."/>
            <person name="Olson B.J."/>
        </authorList>
    </citation>
    <scope>NUCLEOTIDE SEQUENCE [LARGE SCALE GENOMIC DNA]</scope>
    <source>
        <strain evidence="5">NIES-2863</strain>
    </source>
</reference>
<evidence type="ECO:0000256" key="2">
    <source>
        <dbReference type="SAM" id="Phobius"/>
    </source>
</evidence>
<keyword evidence="5" id="KW-1185">Reference proteome</keyword>
<accession>A0A150GQ82</accession>
<comment type="caution">
    <text evidence="4">The sequence shown here is derived from an EMBL/GenBank/DDBJ whole genome shotgun (WGS) entry which is preliminary data.</text>
</comment>
<dbReference type="EMBL" id="LSYV01000012">
    <property type="protein sequence ID" value="KXZ51902.1"/>
    <property type="molecule type" value="Genomic_DNA"/>
</dbReference>
<evidence type="ECO:0000256" key="1">
    <source>
        <dbReference type="SAM" id="MobiDB-lite"/>
    </source>
</evidence>
<sequence>MLNNTATRAAQHLRWSLHEGLPAKLLLAGLLLVAGSVPASGASWYRHANCSTACSDADHTCVDTASCVTAWAGCPAGTVQMSNYTAVDHDDCHTTGCSPGGCEEGWTETAKEACFDINSCRAHAGLCFKEVCCRVRTQLRCCPELPCTVEYADCDVPQQRFLNDSSRSELSRTRVAHTGSATFPFYSLQAVPAGASCDASRMWGRCTCDDGTNVPGCDPFNSSSWFEAGAGQDGGDAAVPLLPANLSLICVVLPPTGSPDPPPPAPLAPSDDAPPSPAPPSPAPPDVPPGGGRAAGSDSDDGSAGGSRRGGGGSGVGRHGGGLVALIVLGCVVLGAGTVALVLWCAGMVPDLHNLRIRNLTNYEPVFTGQSYTPGLGQQPPGGPGDIPWSRFCAALGEAYRHLRYGRRYRAEREAAAAAEERYRMLRYAPGSPLNVAGGPMLPPGAVAASSGGVGAIDGGGGGSAYVSLGLGEPPGPAGSPYSGGGGYGGGGVRAWSPIRPLPSPLGGGGLGGRHHDPEVFTLEDLGASYTGASGRAGGYGAGAGGGFGGSRVARLIAGMGAGTGGPGGGAGPALPVSSGAAAAGLELELGQVAAAGAATGRARVNQFTAGAGRGGVGAGTGAGGAEVIHTRTLPLGDEDDDEDGAYDDDSEDDEGLDAPLRLLPTPQTTGRDARPRPRHGAPL</sequence>
<dbReference type="OrthoDB" id="545032at2759"/>
<evidence type="ECO:0000313" key="5">
    <source>
        <dbReference type="Proteomes" id="UP000075714"/>
    </source>
</evidence>
<evidence type="ECO:0000256" key="3">
    <source>
        <dbReference type="SAM" id="SignalP"/>
    </source>
</evidence>
<feature type="signal peptide" evidence="3">
    <location>
        <begin position="1"/>
        <end position="41"/>
    </location>
</feature>